<evidence type="ECO:0000313" key="4">
    <source>
        <dbReference type="Proteomes" id="UP000250088"/>
    </source>
</evidence>
<gene>
    <name evidence="3" type="ORF">B1756_14610</name>
</gene>
<feature type="region of interest" description="Disordered" evidence="2">
    <location>
        <begin position="115"/>
        <end position="136"/>
    </location>
</feature>
<evidence type="ECO:0000256" key="1">
    <source>
        <dbReference type="SAM" id="Coils"/>
    </source>
</evidence>
<dbReference type="EMBL" id="CP019893">
    <property type="protein sequence ID" value="ARS90832.1"/>
    <property type="molecule type" value="Genomic_DNA"/>
</dbReference>
<feature type="compositionally biased region" description="Gly residues" evidence="2">
    <location>
        <begin position="296"/>
        <end position="305"/>
    </location>
</feature>
<feature type="region of interest" description="Disordered" evidence="2">
    <location>
        <begin position="286"/>
        <end position="305"/>
    </location>
</feature>
<sequence length="305" mass="32931">MAGEETERSPVSISLPPDVDDWLANVADRYDESREETCRRLLLAAHAVATDDADAIDPDVLSSLPDAADLDTLAADSDLRELETDLQTDIEDAREEFQDLLEDVRDRVIQVKRETDAKAPAAHDHSSYADQDDLESVQGTVEAIDRRLDAGFENFEEVLEHLLERADEVESRATVLASAVLDLRERQETLLERERRRARVESLKLAANRLGVSSAACEECGESVDVALLTEPECPTCASTIADVEPKSGFFGSPTLVTGDPPALEGHARSVAAEGPSDALEAVAAETADDDEVTGGFRGAETGGD</sequence>
<dbReference type="Proteomes" id="UP000250088">
    <property type="component" value="Chromosome"/>
</dbReference>
<protein>
    <recommendedName>
        <fullName evidence="5">CopG family transcriptional regulator</fullName>
    </recommendedName>
</protein>
<dbReference type="OrthoDB" id="178000at2157"/>
<reference evidence="4" key="1">
    <citation type="submission" date="2017-02" db="EMBL/GenBank/DDBJ databases">
        <title>Natronthermophilus aegyptiacus gen. nov.,sp. nov., an aerobic, extremely halophilic alkalithermophilic archaeon isolated from the athalassohaline Wadi An Natrun, Egypt.</title>
        <authorList>
            <person name="Zhao B."/>
        </authorList>
    </citation>
    <scope>NUCLEOTIDE SEQUENCE [LARGE SCALE GENOMIC DNA]</scope>
    <source>
        <strain evidence="4">JW/NM-HA 15</strain>
    </source>
</reference>
<evidence type="ECO:0000256" key="2">
    <source>
        <dbReference type="SAM" id="MobiDB-lite"/>
    </source>
</evidence>
<proteinExistence type="predicted"/>
<dbReference type="GeneID" id="32895330"/>
<name>A0A2Z2HUH4_9EURY</name>
<feature type="compositionally biased region" description="Basic and acidic residues" evidence="2">
    <location>
        <begin position="115"/>
        <end position="127"/>
    </location>
</feature>
<feature type="coiled-coil region" evidence="1">
    <location>
        <begin position="83"/>
        <end position="114"/>
    </location>
</feature>
<dbReference type="RefSeq" id="WP_086889199.1">
    <property type="nucleotide sequence ID" value="NZ_CP019893.1"/>
</dbReference>
<keyword evidence="4" id="KW-1185">Reference proteome</keyword>
<keyword evidence="1" id="KW-0175">Coiled coil</keyword>
<accession>A0A2Z2HUH4</accession>
<evidence type="ECO:0000313" key="3">
    <source>
        <dbReference type="EMBL" id="ARS90832.1"/>
    </source>
</evidence>
<dbReference type="AlphaFoldDB" id="A0A2Z2HUH4"/>
<organism evidence="3 4">
    <name type="scientific">Natrarchaeobaculum aegyptiacum</name>
    <dbReference type="NCBI Taxonomy" id="745377"/>
    <lineage>
        <taxon>Archaea</taxon>
        <taxon>Methanobacteriati</taxon>
        <taxon>Methanobacteriota</taxon>
        <taxon>Stenosarchaea group</taxon>
        <taxon>Halobacteria</taxon>
        <taxon>Halobacteriales</taxon>
        <taxon>Natrialbaceae</taxon>
        <taxon>Natrarchaeobaculum</taxon>
    </lineage>
</organism>
<dbReference type="KEGG" id="naj:B1756_14610"/>
<evidence type="ECO:0008006" key="5">
    <source>
        <dbReference type="Google" id="ProtNLM"/>
    </source>
</evidence>